<comment type="caution">
    <text evidence="2">The sequence shown here is derived from an EMBL/GenBank/DDBJ whole genome shotgun (WGS) entry which is preliminary data.</text>
</comment>
<evidence type="ECO:0000256" key="1">
    <source>
        <dbReference type="SAM" id="Coils"/>
    </source>
</evidence>
<feature type="coiled-coil region" evidence="1">
    <location>
        <begin position="178"/>
        <end position="215"/>
    </location>
</feature>
<accession>A0A644WCR8</accession>
<evidence type="ECO:0000313" key="2">
    <source>
        <dbReference type="EMBL" id="MPM00124.1"/>
    </source>
</evidence>
<gene>
    <name evidence="2" type="ORF">SDC9_46347</name>
</gene>
<name>A0A644WCR8_9ZZZZ</name>
<keyword evidence="1" id="KW-0175">Coiled coil</keyword>
<dbReference type="AlphaFoldDB" id="A0A644WCR8"/>
<sequence length="302" mass="34265">MIHKKMFLRILFLAVFLSLVLHGSGTAFADHSKSGTVRGTYAYTYTVKCNPGDSFSVSVRSDYPTSVSIASMTFEPRAPGGWGYNGIAASKKRTSHLLRHKAPAGRPKNNAAYWHYKVYVRAATKTPANFSLRIEQRGNGQQNQSNRYTARAKKQILSLGKAIIGKQKQLNSEAKTRNGRIQALRRDLKNKKSSLEAERSRLRQMANAIRSERNKAVRSSMIQRYKSREAAFNSRVRGYNQVNGQVKRLLSENKELKTRWTELQNLGKSINDAWKRNDIDRCILIANGSRLARSLGWQTMKR</sequence>
<feature type="coiled-coil region" evidence="1">
    <location>
        <begin position="239"/>
        <end position="266"/>
    </location>
</feature>
<dbReference type="EMBL" id="VSSQ01000709">
    <property type="protein sequence ID" value="MPM00124.1"/>
    <property type="molecule type" value="Genomic_DNA"/>
</dbReference>
<protein>
    <submittedName>
        <fullName evidence="2">Uncharacterized protein</fullName>
    </submittedName>
</protein>
<reference evidence="2" key="1">
    <citation type="submission" date="2019-08" db="EMBL/GenBank/DDBJ databases">
        <authorList>
            <person name="Kucharzyk K."/>
            <person name="Murdoch R.W."/>
            <person name="Higgins S."/>
            <person name="Loffler F."/>
        </authorList>
    </citation>
    <scope>NUCLEOTIDE SEQUENCE</scope>
</reference>
<organism evidence="2">
    <name type="scientific">bioreactor metagenome</name>
    <dbReference type="NCBI Taxonomy" id="1076179"/>
    <lineage>
        <taxon>unclassified sequences</taxon>
        <taxon>metagenomes</taxon>
        <taxon>ecological metagenomes</taxon>
    </lineage>
</organism>
<proteinExistence type="predicted"/>